<keyword evidence="2" id="KW-0812">Transmembrane</keyword>
<feature type="domain" description="Low molecular weight protein antigen 6 PH" evidence="3">
    <location>
        <begin position="88"/>
        <end position="160"/>
    </location>
</feature>
<dbReference type="RefSeq" id="WP_182560871.1">
    <property type="nucleotide sequence ID" value="NZ_JACGWT010000004.1"/>
</dbReference>
<keyword evidence="2" id="KW-0472">Membrane</keyword>
<dbReference type="InterPro" id="IPR019692">
    <property type="entry name" value="CFP-6_PH"/>
</dbReference>
<sequence length="171" mass="19404">MPDADRPDNRPDPDRPNEPRPDRVRSFPRAVATISTLVVLGLIGFSLVMWFALPLSLRETFTLFQRLTLIAVLVAIAVLLGATSASYVVADADGVRLRNGLHTHVYRWEDVRRVDFEPGDAWVHLWIRPDDQYPEGVRRYVLGIMRVDGERAEQAVDGLRALHRAARPTER</sequence>
<evidence type="ECO:0000313" key="4">
    <source>
        <dbReference type="EMBL" id="MBA8795303.1"/>
    </source>
</evidence>
<feature type="region of interest" description="Disordered" evidence="1">
    <location>
        <begin position="1"/>
        <end position="23"/>
    </location>
</feature>
<accession>A0A7W3IU70</accession>
<dbReference type="EMBL" id="JACGWT010000004">
    <property type="protein sequence ID" value="MBA8795303.1"/>
    <property type="molecule type" value="Genomic_DNA"/>
</dbReference>
<organism evidence="4 5">
    <name type="scientific">Microlunatus kandeliicorticis</name>
    <dbReference type="NCBI Taxonomy" id="1759536"/>
    <lineage>
        <taxon>Bacteria</taxon>
        <taxon>Bacillati</taxon>
        <taxon>Actinomycetota</taxon>
        <taxon>Actinomycetes</taxon>
        <taxon>Propionibacteriales</taxon>
        <taxon>Propionibacteriaceae</taxon>
        <taxon>Microlunatus</taxon>
    </lineage>
</organism>
<comment type="caution">
    <text evidence="4">The sequence shown here is derived from an EMBL/GenBank/DDBJ whole genome shotgun (WGS) entry which is preliminary data.</text>
</comment>
<evidence type="ECO:0000259" key="3">
    <source>
        <dbReference type="Pfam" id="PF10756"/>
    </source>
</evidence>
<evidence type="ECO:0000313" key="5">
    <source>
        <dbReference type="Proteomes" id="UP000523079"/>
    </source>
</evidence>
<protein>
    <recommendedName>
        <fullName evidence="3">Low molecular weight protein antigen 6 PH domain-containing protein</fullName>
    </recommendedName>
</protein>
<dbReference type="Pfam" id="PF10756">
    <property type="entry name" value="bPH_6"/>
    <property type="match status" value="1"/>
</dbReference>
<keyword evidence="2" id="KW-1133">Transmembrane helix</keyword>
<evidence type="ECO:0000256" key="1">
    <source>
        <dbReference type="SAM" id="MobiDB-lite"/>
    </source>
</evidence>
<proteinExistence type="predicted"/>
<keyword evidence="5" id="KW-1185">Reference proteome</keyword>
<evidence type="ECO:0000256" key="2">
    <source>
        <dbReference type="SAM" id="Phobius"/>
    </source>
</evidence>
<dbReference type="Proteomes" id="UP000523079">
    <property type="component" value="Unassembled WGS sequence"/>
</dbReference>
<feature type="transmembrane region" description="Helical" evidence="2">
    <location>
        <begin position="30"/>
        <end position="55"/>
    </location>
</feature>
<reference evidence="4 5" key="1">
    <citation type="submission" date="2020-07" db="EMBL/GenBank/DDBJ databases">
        <title>Sequencing the genomes of 1000 actinobacteria strains.</title>
        <authorList>
            <person name="Klenk H.-P."/>
        </authorList>
    </citation>
    <scope>NUCLEOTIDE SEQUENCE [LARGE SCALE GENOMIC DNA]</scope>
    <source>
        <strain evidence="4 5">DSM 100723</strain>
    </source>
</reference>
<dbReference type="AlphaFoldDB" id="A0A7W3IU70"/>
<gene>
    <name evidence="4" type="ORF">FHX74_002931</name>
</gene>
<feature type="transmembrane region" description="Helical" evidence="2">
    <location>
        <begin position="67"/>
        <end position="90"/>
    </location>
</feature>
<name>A0A7W3IU70_9ACTN</name>